<name>A0ABT1E0A7_9ACTN</name>
<dbReference type="EMBL" id="JAMYJR010000042">
    <property type="protein sequence ID" value="MCO8276268.1"/>
    <property type="molecule type" value="Genomic_DNA"/>
</dbReference>
<dbReference type="Proteomes" id="UP001523369">
    <property type="component" value="Unassembled WGS sequence"/>
</dbReference>
<comment type="caution">
    <text evidence="1">The sequence shown here is derived from an EMBL/GenBank/DDBJ whole genome shotgun (WGS) entry which is preliminary data.</text>
</comment>
<protein>
    <submittedName>
        <fullName evidence="1">Uncharacterized protein</fullName>
    </submittedName>
</protein>
<organism evidence="1 2">
    <name type="scientific">Paractinoplanes aksuensis</name>
    <dbReference type="NCBI Taxonomy" id="2939490"/>
    <lineage>
        <taxon>Bacteria</taxon>
        <taxon>Bacillati</taxon>
        <taxon>Actinomycetota</taxon>
        <taxon>Actinomycetes</taxon>
        <taxon>Micromonosporales</taxon>
        <taxon>Micromonosporaceae</taxon>
        <taxon>Paractinoplanes</taxon>
    </lineage>
</organism>
<evidence type="ECO:0000313" key="1">
    <source>
        <dbReference type="EMBL" id="MCO8276268.1"/>
    </source>
</evidence>
<proteinExistence type="predicted"/>
<dbReference type="RefSeq" id="WP_253242301.1">
    <property type="nucleotide sequence ID" value="NZ_JAMYJR010000042.1"/>
</dbReference>
<sequence length="47" mass="5343">MGGPDDRIRGARLWNVSARRRADEDFRLITIGQAVTRQRMSGRPVFG</sequence>
<keyword evidence="2" id="KW-1185">Reference proteome</keyword>
<accession>A0ABT1E0A7</accession>
<gene>
    <name evidence="1" type="ORF">M1L60_37385</name>
</gene>
<evidence type="ECO:0000313" key="2">
    <source>
        <dbReference type="Proteomes" id="UP001523369"/>
    </source>
</evidence>
<reference evidence="1 2" key="1">
    <citation type="submission" date="2022-06" db="EMBL/GenBank/DDBJ databases">
        <title>New Species of the Genus Actinoplanes, ActinopZanes ferrugineus.</title>
        <authorList>
            <person name="Ding P."/>
        </authorList>
    </citation>
    <scope>NUCLEOTIDE SEQUENCE [LARGE SCALE GENOMIC DNA]</scope>
    <source>
        <strain evidence="1 2">TRM88003</strain>
    </source>
</reference>